<protein>
    <recommendedName>
        <fullName evidence="2">TcaA 4th domain-containing protein</fullName>
    </recommendedName>
</protein>
<proteinExistence type="predicted"/>
<evidence type="ECO:0000313" key="5">
    <source>
        <dbReference type="Proteomes" id="UP000070198"/>
    </source>
</evidence>
<organism evidence="4 6">
    <name type="scientific">Streptococcus gallolyticus</name>
    <dbReference type="NCBI Taxonomy" id="315405"/>
    <lineage>
        <taxon>Bacteria</taxon>
        <taxon>Bacillati</taxon>
        <taxon>Bacillota</taxon>
        <taxon>Bacilli</taxon>
        <taxon>Lactobacillales</taxon>
        <taxon>Streptococcaceae</taxon>
        <taxon>Streptococcus</taxon>
    </lineage>
</organism>
<evidence type="ECO:0000256" key="1">
    <source>
        <dbReference type="SAM" id="Phobius"/>
    </source>
</evidence>
<dbReference type="EMBL" id="LQOF01000289">
    <property type="protein sequence ID" value="KXT67615.1"/>
    <property type="molecule type" value="Genomic_DNA"/>
</dbReference>
<reference evidence="5 6" key="1">
    <citation type="submission" date="2016-01" db="EMBL/GenBank/DDBJ databases">
        <title>Highly variable Streptococcus oralis are common among viridans streptococci isolated from primates.</title>
        <authorList>
            <person name="Denapaite D."/>
            <person name="Rieger M."/>
            <person name="Koendgen S."/>
            <person name="Brueckner R."/>
            <person name="Ochigava I."/>
            <person name="Kappeler P."/>
            <person name="Maetz-Rensing K."/>
            <person name="Leendertz F."/>
            <person name="Hakenbeck R."/>
        </authorList>
    </citation>
    <scope>NUCLEOTIDE SEQUENCE [LARGE SCALE GENOMIC DNA]</scope>
    <source>
        <strain evidence="3 5">DD02</strain>
        <strain evidence="4 6">DD03</strain>
    </source>
</reference>
<dbReference type="RefSeq" id="WP_061458838.1">
    <property type="nucleotide sequence ID" value="NZ_KQ968748.1"/>
</dbReference>
<gene>
    <name evidence="3" type="ORF">SGADD02_01347</name>
    <name evidence="4" type="ORF">SGADD03_00860</name>
</gene>
<keyword evidence="1" id="KW-0472">Membrane</keyword>
<dbReference type="Pfam" id="PF22820">
    <property type="entry name" value="TcaA_3rd_4th"/>
    <property type="match status" value="1"/>
</dbReference>
<accession>A0A139R3W1</accession>
<feature type="transmembrane region" description="Helical" evidence="1">
    <location>
        <begin position="12"/>
        <end position="33"/>
    </location>
</feature>
<name>A0A139R3W1_9STRE</name>
<comment type="caution">
    <text evidence="4">The sequence shown here is derived from an EMBL/GenBank/DDBJ whole genome shotgun (WGS) entry which is preliminary data.</text>
</comment>
<evidence type="ECO:0000259" key="2">
    <source>
        <dbReference type="Pfam" id="PF22820"/>
    </source>
</evidence>
<dbReference type="EMBL" id="LQXV01000151">
    <property type="protein sequence ID" value="KXU09346.1"/>
    <property type="molecule type" value="Genomic_DNA"/>
</dbReference>
<dbReference type="Proteomes" id="UP000071927">
    <property type="component" value="Unassembled WGS sequence"/>
</dbReference>
<keyword evidence="1" id="KW-1133">Transmembrane helix</keyword>
<dbReference type="PATRIC" id="fig|315405.11.peg.1597"/>
<dbReference type="AlphaFoldDB" id="A0A139R3W1"/>
<evidence type="ECO:0000313" key="3">
    <source>
        <dbReference type="EMBL" id="KXT67615.1"/>
    </source>
</evidence>
<dbReference type="InterPro" id="IPR054530">
    <property type="entry name" value="TcaA_4th"/>
</dbReference>
<keyword evidence="1" id="KW-0812">Transmembrane</keyword>
<evidence type="ECO:0000313" key="6">
    <source>
        <dbReference type="Proteomes" id="UP000071927"/>
    </source>
</evidence>
<evidence type="ECO:0000313" key="4">
    <source>
        <dbReference type="EMBL" id="KXU09346.1"/>
    </source>
</evidence>
<sequence>MKKIKSILRLKKVWIPSLILGLALVLFLVWGSFHYSKKHLIEEYVSAYRQSGDTFENIKGYVVWSDTNQQVTNDQAQYTTFTKLSKSEAQKLSETLEKADSSDDSYIKKVGRRFLFFPAYRVALKPMSLTIKTNINQVDVLLNEKKVAVSDSEDYTLTLERLPIADYTASISGTYNGKSVELSKAYDGENSLLDLTVSFKTFKVTSNLTDGELYFDDTRIGTLSNGEYDVSDYPLTDSAQAYVKKNYSDGELTSQKQALSGISDGDTVALDAENLLDEASAGQILVSAFDQLISYLSTGQDSSTVSTVFEDGANNEFYKGLKESIKAKMQTDTRKASSLTVPAITLTSLSQIGKESYLVNFSATYDFYYDKSTDSEKNTSGDVIQTLEGKMTLKKSGSSYVVANSGQKNITVTGENNQVKSDSVFPEKILGTWKVDDKNDITFKFEADGTITKTTKDNEVKTAKVTKLEEEGDNIYRYVYDDGTDTSAFITSGIGGIGVKYAFGIKIDGSHLKLVLWQTGTNDDFDYSKPLYGNTLTKK</sequence>
<feature type="domain" description="TcaA 4th" evidence="2">
    <location>
        <begin position="199"/>
        <end position="270"/>
    </location>
</feature>
<dbReference type="Proteomes" id="UP000070198">
    <property type="component" value="Unassembled WGS sequence"/>
</dbReference>